<gene>
    <name evidence="2" type="ORF">M408DRAFT_71540</name>
</gene>
<dbReference type="InterPro" id="IPR029005">
    <property type="entry name" value="LIM-bd/SEUSS"/>
</dbReference>
<dbReference type="Proteomes" id="UP000054097">
    <property type="component" value="Unassembled WGS sequence"/>
</dbReference>
<name>A0A0C3B4Y4_SERVB</name>
<dbReference type="EMBL" id="KN824300">
    <property type="protein sequence ID" value="KIM27244.1"/>
    <property type="molecule type" value="Genomic_DNA"/>
</dbReference>
<reference evidence="2 3" key="1">
    <citation type="submission" date="2014-04" db="EMBL/GenBank/DDBJ databases">
        <authorList>
            <consortium name="DOE Joint Genome Institute"/>
            <person name="Kuo A."/>
            <person name="Zuccaro A."/>
            <person name="Kohler A."/>
            <person name="Nagy L.G."/>
            <person name="Floudas D."/>
            <person name="Copeland A."/>
            <person name="Barry K.W."/>
            <person name="Cichocki N."/>
            <person name="Veneault-Fourrey C."/>
            <person name="LaButti K."/>
            <person name="Lindquist E.A."/>
            <person name="Lipzen A."/>
            <person name="Lundell T."/>
            <person name="Morin E."/>
            <person name="Murat C."/>
            <person name="Sun H."/>
            <person name="Tunlid A."/>
            <person name="Henrissat B."/>
            <person name="Grigoriev I.V."/>
            <person name="Hibbett D.S."/>
            <person name="Martin F."/>
            <person name="Nordberg H.P."/>
            <person name="Cantor M.N."/>
            <person name="Hua S.X."/>
        </authorList>
    </citation>
    <scope>NUCLEOTIDE SEQUENCE [LARGE SCALE GENOMIC DNA]</scope>
    <source>
        <strain evidence="2 3">MAFF 305830</strain>
    </source>
</reference>
<dbReference type="OrthoDB" id="774557at2759"/>
<dbReference type="STRING" id="933852.A0A0C3B4Y4"/>
<dbReference type="Pfam" id="PF01803">
    <property type="entry name" value="LIM_bind"/>
    <property type="match status" value="1"/>
</dbReference>
<proteinExistence type="predicted"/>
<evidence type="ECO:0000256" key="1">
    <source>
        <dbReference type="SAM" id="MobiDB-lite"/>
    </source>
</evidence>
<accession>A0A0C3B4Y4</accession>
<organism evidence="2 3">
    <name type="scientific">Serendipita vermifera MAFF 305830</name>
    <dbReference type="NCBI Taxonomy" id="933852"/>
    <lineage>
        <taxon>Eukaryota</taxon>
        <taxon>Fungi</taxon>
        <taxon>Dikarya</taxon>
        <taxon>Basidiomycota</taxon>
        <taxon>Agaricomycotina</taxon>
        <taxon>Agaricomycetes</taxon>
        <taxon>Sebacinales</taxon>
        <taxon>Serendipitaceae</taxon>
        <taxon>Serendipita</taxon>
    </lineage>
</organism>
<dbReference type="HOGENOM" id="CLU_800678_0_0_1"/>
<sequence length="347" mass="38471">PQHDEEKWAPIIAEHFTENATLSFRAQKGAKQPLNGFVKLPFQLLGRFFATLSQSNINRMSLILDGAMESQDNHEYTVYCPTARWPMHYDNGYILELNGVLRAKCRPVPAQHLSQHRSNGTPQMAHNHLPWMVKIDELSFDSNSVSKLLDFARLQGDKIPRVPENIYGVPTITMRMIEFSEGTQAMEPMMEFSKRSSFPPLDAFKEYVKNMQATKSEVKEEEMLYVDMGGQRMSIIEATLAAQAGGGRFVDGPPQSSLSDNVTQRMTNMVDHSMSDPANSASEPSVSPSIPPKTPGKKNTAPGSPTKASSSTQVEKEKGGGKRKNTTDEGGPPSKQRRTTRKGSKAN</sequence>
<feature type="non-terminal residue" evidence="2">
    <location>
        <position position="1"/>
    </location>
</feature>
<reference evidence="3" key="2">
    <citation type="submission" date="2015-01" db="EMBL/GenBank/DDBJ databases">
        <title>Evolutionary Origins and Diversification of the Mycorrhizal Mutualists.</title>
        <authorList>
            <consortium name="DOE Joint Genome Institute"/>
            <consortium name="Mycorrhizal Genomics Consortium"/>
            <person name="Kohler A."/>
            <person name="Kuo A."/>
            <person name="Nagy L.G."/>
            <person name="Floudas D."/>
            <person name="Copeland A."/>
            <person name="Barry K.W."/>
            <person name="Cichocki N."/>
            <person name="Veneault-Fourrey C."/>
            <person name="LaButti K."/>
            <person name="Lindquist E.A."/>
            <person name="Lipzen A."/>
            <person name="Lundell T."/>
            <person name="Morin E."/>
            <person name="Murat C."/>
            <person name="Riley R."/>
            <person name="Ohm R."/>
            <person name="Sun H."/>
            <person name="Tunlid A."/>
            <person name="Henrissat B."/>
            <person name="Grigoriev I.V."/>
            <person name="Hibbett D.S."/>
            <person name="Martin F."/>
        </authorList>
    </citation>
    <scope>NUCLEOTIDE SEQUENCE [LARGE SCALE GENOMIC DNA]</scope>
    <source>
        <strain evidence="3">MAFF 305830</strain>
    </source>
</reference>
<feature type="compositionally biased region" description="Basic residues" evidence="1">
    <location>
        <begin position="335"/>
        <end position="347"/>
    </location>
</feature>
<feature type="region of interest" description="Disordered" evidence="1">
    <location>
        <begin position="271"/>
        <end position="347"/>
    </location>
</feature>
<feature type="compositionally biased region" description="Polar residues" evidence="1">
    <location>
        <begin position="276"/>
        <end position="288"/>
    </location>
</feature>
<feature type="compositionally biased region" description="Polar residues" evidence="1">
    <location>
        <begin position="301"/>
        <end position="313"/>
    </location>
</feature>
<evidence type="ECO:0000313" key="2">
    <source>
        <dbReference type="EMBL" id="KIM27244.1"/>
    </source>
</evidence>
<evidence type="ECO:0000313" key="3">
    <source>
        <dbReference type="Proteomes" id="UP000054097"/>
    </source>
</evidence>
<keyword evidence="3" id="KW-1185">Reference proteome</keyword>
<protein>
    <submittedName>
        <fullName evidence="2">Uncharacterized protein</fullName>
    </submittedName>
</protein>
<dbReference type="AlphaFoldDB" id="A0A0C3B4Y4"/>